<reference evidence="2" key="1">
    <citation type="journal article" date="2023" name="Science">
        <title>Genome structures resolve the early diversification of teleost fishes.</title>
        <authorList>
            <person name="Parey E."/>
            <person name="Louis A."/>
            <person name="Montfort J."/>
            <person name="Bouchez O."/>
            <person name="Roques C."/>
            <person name="Iampietro C."/>
            <person name="Lluch J."/>
            <person name="Castinel A."/>
            <person name="Donnadieu C."/>
            <person name="Desvignes T."/>
            <person name="Floi Bucao C."/>
            <person name="Jouanno E."/>
            <person name="Wen M."/>
            <person name="Mejri S."/>
            <person name="Dirks R."/>
            <person name="Jansen H."/>
            <person name="Henkel C."/>
            <person name="Chen W.J."/>
            <person name="Zahm M."/>
            <person name="Cabau C."/>
            <person name="Klopp C."/>
            <person name="Thompson A.W."/>
            <person name="Robinson-Rechavi M."/>
            <person name="Braasch I."/>
            <person name="Lecointre G."/>
            <person name="Bobe J."/>
            <person name="Postlethwait J.H."/>
            <person name="Berthelot C."/>
            <person name="Roest Crollius H."/>
            <person name="Guiguen Y."/>
        </authorList>
    </citation>
    <scope>NUCLEOTIDE SEQUENCE</scope>
    <source>
        <strain evidence="2">WJC10195</strain>
    </source>
</reference>
<dbReference type="EMBL" id="JAINUF010000005">
    <property type="protein sequence ID" value="KAJ8358955.1"/>
    <property type="molecule type" value="Genomic_DNA"/>
</dbReference>
<organism evidence="2 3">
    <name type="scientific">Synaphobranchus kaupii</name>
    <name type="common">Kaup's arrowtooth eel</name>
    <dbReference type="NCBI Taxonomy" id="118154"/>
    <lineage>
        <taxon>Eukaryota</taxon>
        <taxon>Metazoa</taxon>
        <taxon>Chordata</taxon>
        <taxon>Craniata</taxon>
        <taxon>Vertebrata</taxon>
        <taxon>Euteleostomi</taxon>
        <taxon>Actinopterygii</taxon>
        <taxon>Neopterygii</taxon>
        <taxon>Teleostei</taxon>
        <taxon>Anguilliformes</taxon>
        <taxon>Synaphobranchidae</taxon>
        <taxon>Synaphobranchus</taxon>
    </lineage>
</organism>
<feature type="region of interest" description="Disordered" evidence="1">
    <location>
        <begin position="1"/>
        <end position="52"/>
    </location>
</feature>
<proteinExistence type="predicted"/>
<comment type="caution">
    <text evidence="2">The sequence shown here is derived from an EMBL/GenBank/DDBJ whole genome shotgun (WGS) entry which is preliminary data.</text>
</comment>
<sequence>MSAPRRAACRTGPAQTPSPAGDELPEDEEGVARGTGAQATRRSLRETPLPNGGVFQRELIRGHWWDGAPLAEGGREFCHRNQGNADTTHRSRSRRLGSVIQSPRCEPAGRGEEERLAERGELRIASTNATFSFICIFG</sequence>
<feature type="region of interest" description="Disordered" evidence="1">
    <location>
        <begin position="71"/>
        <end position="111"/>
    </location>
</feature>
<dbReference type="Proteomes" id="UP001152622">
    <property type="component" value="Chromosome 5"/>
</dbReference>
<gene>
    <name evidence="2" type="ORF">SKAU_G00154800</name>
</gene>
<evidence type="ECO:0000256" key="1">
    <source>
        <dbReference type="SAM" id="MobiDB-lite"/>
    </source>
</evidence>
<accession>A0A9Q1FHW8</accession>
<evidence type="ECO:0000313" key="3">
    <source>
        <dbReference type="Proteomes" id="UP001152622"/>
    </source>
</evidence>
<protein>
    <submittedName>
        <fullName evidence="2">Uncharacterized protein</fullName>
    </submittedName>
</protein>
<keyword evidence="3" id="KW-1185">Reference proteome</keyword>
<evidence type="ECO:0000313" key="2">
    <source>
        <dbReference type="EMBL" id="KAJ8358955.1"/>
    </source>
</evidence>
<dbReference type="AlphaFoldDB" id="A0A9Q1FHW8"/>
<name>A0A9Q1FHW8_SYNKA</name>